<proteinExistence type="predicted"/>
<evidence type="ECO:0000313" key="6">
    <source>
        <dbReference type="Proteomes" id="UP000000814"/>
    </source>
</evidence>
<name>Q97TQ0_CLOAB</name>
<evidence type="ECO:0000313" key="5">
    <source>
        <dbReference type="EMBL" id="AAK76794.1"/>
    </source>
</evidence>
<dbReference type="EMBL" id="AE001438">
    <property type="protein sequence ID" value="AAK76794.1"/>
    <property type="molecule type" value="Genomic_DNA"/>
</dbReference>
<dbReference type="Pfam" id="PF00015">
    <property type="entry name" value="MCPsignal"/>
    <property type="match status" value="1"/>
</dbReference>
<geneLocation type="plasmid" evidence="5 6">
    <name>pSOL1</name>
</geneLocation>
<dbReference type="Proteomes" id="UP000000814">
    <property type="component" value="Plasmid pSOL1"/>
</dbReference>
<evidence type="ECO:0000256" key="2">
    <source>
        <dbReference type="PROSITE-ProRule" id="PRU00284"/>
    </source>
</evidence>
<evidence type="ECO:0000256" key="1">
    <source>
        <dbReference type="ARBA" id="ARBA00023224"/>
    </source>
</evidence>
<keyword evidence="6" id="KW-1185">Reference proteome</keyword>
<dbReference type="RefSeq" id="WP_010890733.1">
    <property type="nucleotide sequence ID" value="NC_001988.2"/>
</dbReference>
<dbReference type="SUPFAM" id="SSF58104">
    <property type="entry name" value="Methyl-accepting chemotaxis protein (MCP) signaling domain"/>
    <property type="match status" value="1"/>
</dbReference>
<dbReference type="InterPro" id="IPR004089">
    <property type="entry name" value="MCPsignal_dom"/>
</dbReference>
<evidence type="ECO:0000259" key="4">
    <source>
        <dbReference type="PROSITE" id="PS50111"/>
    </source>
</evidence>
<accession>Q97TQ0</accession>
<dbReference type="GO" id="GO:0007165">
    <property type="term" value="P:signal transduction"/>
    <property type="evidence" value="ECO:0007669"/>
    <property type="project" value="UniProtKB-KW"/>
</dbReference>
<sequence length="382" mass="41651">MISVHGIDYIKGMCELQVDEVPGGVIYLISDGNVFTWRKASMDFNLDIFQVGEKLNAESVNVKALREKKRFVENVPRSLYGIRLKVIADPILDDDGEVVGVFSMVFPVLHPMMSAFKDFAPVLSDMFSDGVVLFVTDLNKFVEVQHSENFELPELRAGDEFKIDTTPDKVIKTNKAVSIEYPSSVYGVPVSAACHPIVDEVTGKIVGTFGLLIPKVVASKLKEVSQSLEDGITEIASTIEELAASASNIHVNEQKLNNSIDGITSLSEEINSVTKFIKDIANQTKMLGLNASIEAARAGEIGKGFGVVADEIRKLSEESKSTVPKIKELTDKIIQKVSESSEMSQSSLSSSQEQAAATQEITASIEEITSMAENLNEIADRL</sequence>
<dbReference type="OrthoDB" id="1674419at2"/>
<reference evidence="5 6" key="1">
    <citation type="journal article" date="2001" name="J. Bacteriol.">
        <title>Genome sequence and comparative analysis of the solvent-producing bacterium Clostridium acetobutylicum.</title>
        <authorList>
            <person name="Nolling J."/>
            <person name="Breton G."/>
            <person name="Omelchenko M.V."/>
            <person name="Makarova K.S."/>
            <person name="Zeng Q."/>
            <person name="Gibson R."/>
            <person name="Lee H.M."/>
            <person name="Dubois J."/>
            <person name="Qiu D."/>
            <person name="Hitti J."/>
            <person name="Wolf Y.I."/>
            <person name="Tatusov R.L."/>
            <person name="Sabathe F."/>
            <person name="Doucette-Stamm L."/>
            <person name="Soucaille P."/>
            <person name="Daly M.J."/>
            <person name="Bennett G.N."/>
            <person name="Koonin E.V."/>
            <person name="Smith D.R."/>
        </authorList>
    </citation>
    <scope>NUCLEOTIDE SEQUENCE [LARGE SCALE GENOMIC DNA]</scope>
    <source>
        <strain evidence="6">ATCC 824 / DSM 792 / JCM 1419 / LMG 5710 / VKM B-1787</strain>
        <plasmid evidence="6">pSOL1</plasmid>
    </source>
</reference>
<dbReference type="GeneID" id="45000281"/>
<keyword evidence="5" id="KW-0614">Plasmid</keyword>
<gene>
    <name evidence="5" type="ordered locus">CA_P0048</name>
</gene>
<dbReference type="HOGENOM" id="CLU_043276_1_0_9"/>
<feature type="region of interest" description="Disordered" evidence="3">
    <location>
        <begin position="340"/>
        <end position="361"/>
    </location>
</feature>
<evidence type="ECO:0000256" key="3">
    <source>
        <dbReference type="SAM" id="MobiDB-lite"/>
    </source>
</evidence>
<dbReference type="Gene3D" id="1.10.287.950">
    <property type="entry name" value="Methyl-accepting chemotaxis protein"/>
    <property type="match status" value="1"/>
</dbReference>
<dbReference type="KEGG" id="cac:CA_P0048"/>
<dbReference type="PATRIC" id="fig|272562.8.peg.46"/>
<feature type="domain" description="Methyl-accepting transducer" evidence="4">
    <location>
        <begin position="217"/>
        <end position="382"/>
    </location>
</feature>
<dbReference type="PROSITE" id="PS50111">
    <property type="entry name" value="CHEMOTAXIS_TRANSDUC_2"/>
    <property type="match status" value="1"/>
</dbReference>
<organism evidence="5 6">
    <name type="scientific">Clostridium acetobutylicum (strain ATCC 824 / DSM 792 / JCM 1419 / IAM 19013 / LMG 5710 / NBRC 13948 / NRRL B-527 / VKM B-1787 / 2291 / W)</name>
    <dbReference type="NCBI Taxonomy" id="272562"/>
    <lineage>
        <taxon>Bacteria</taxon>
        <taxon>Bacillati</taxon>
        <taxon>Bacillota</taxon>
        <taxon>Clostridia</taxon>
        <taxon>Eubacteriales</taxon>
        <taxon>Clostridiaceae</taxon>
        <taxon>Clostridium</taxon>
    </lineage>
</organism>
<dbReference type="PANTHER" id="PTHR32089">
    <property type="entry name" value="METHYL-ACCEPTING CHEMOTAXIS PROTEIN MCPB"/>
    <property type="match status" value="1"/>
</dbReference>
<dbReference type="AlphaFoldDB" id="Q97TQ0"/>
<dbReference type="GO" id="GO:0016020">
    <property type="term" value="C:membrane"/>
    <property type="evidence" value="ECO:0007669"/>
    <property type="project" value="InterPro"/>
</dbReference>
<dbReference type="SMART" id="SM00283">
    <property type="entry name" value="MA"/>
    <property type="match status" value="1"/>
</dbReference>
<dbReference type="PANTHER" id="PTHR32089:SF112">
    <property type="entry name" value="LYSOZYME-LIKE PROTEIN-RELATED"/>
    <property type="match status" value="1"/>
</dbReference>
<keyword evidence="1 2" id="KW-0807">Transducer</keyword>
<protein>
    <submittedName>
        <fullName evidence="5">Related to methyl-accepting chemotaxis protein</fullName>
    </submittedName>
</protein>